<keyword evidence="5 6" id="KW-0472">Membrane</keyword>
<dbReference type="AlphaFoldDB" id="A0A2N3IGG3"/>
<organism evidence="7 8">
    <name type="scientific">Raineya orbicola</name>
    <dbReference type="NCBI Taxonomy" id="2016530"/>
    <lineage>
        <taxon>Bacteria</taxon>
        <taxon>Pseudomonadati</taxon>
        <taxon>Bacteroidota</taxon>
        <taxon>Cytophagia</taxon>
        <taxon>Cytophagales</taxon>
        <taxon>Raineyaceae</taxon>
        <taxon>Raineya</taxon>
    </lineage>
</organism>
<feature type="transmembrane region" description="Helical" evidence="6">
    <location>
        <begin position="21"/>
        <end position="39"/>
    </location>
</feature>
<comment type="subcellular location">
    <subcellularLocation>
        <location evidence="1">Membrane</location>
        <topology evidence="1">Multi-pass membrane protein</topology>
    </subcellularLocation>
</comment>
<keyword evidence="8" id="KW-1185">Reference proteome</keyword>
<proteinExistence type="inferred from homology"/>
<name>A0A2N3IGG3_9BACT</name>
<dbReference type="GO" id="GO:0015232">
    <property type="term" value="F:heme transmembrane transporter activity"/>
    <property type="evidence" value="ECO:0007669"/>
    <property type="project" value="InterPro"/>
</dbReference>
<feature type="transmembrane region" description="Helical" evidence="6">
    <location>
        <begin position="51"/>
        <end position="70"/>
    </location>
</feature>
<evidence type="ECO:0000256" key="6">
    <source>
        <dbReference type="SAM" id="Phobius"/>
    </source>
</evidence>
<evidence type="ECO:0000256" key="3">
    <source>
        <dbReference type="ARBA" id="ARBA00022692"/>
    </source>
</evidence>
<gene>
    <name evidence="7" type="ORF">Rain11_1378</name>
</gene>
<sequence>MLAQFLQLIRKEFLLEWRQKYALNSLLLYVSSAILIVYLSFNLETQKIEPITWNTLFWLILLFSSFNAIAKGFMQEKVGRMFYYYVVVNPYLLILAKIAYNVLLMLLISLVGLGGYILFMGNPVQDLPFFLLNLVLGALGFASTLTMISAIASKANNNAVLMAILGFPVILPMLLLLIKVSKNAMDGLARSNSTEEILVLLCINAIVISVSYLLFGFLWRS</sequence>
<dbReference type="Pfam" id="PF03379">
    <property type="entry name" value="CcmB"/>
    <property type="match status" value="1"/>
</dbReference>
<dbReference type="InterPro" id="IPR003544">
    <property type="entry name" value="Cyt_c_biogenesis_CcmB"/>
</dbReference>
<comment type="similarity">
    <text evidence="2">Belongs to the CcmB/CycW/HelB family.</text>
</comment>
<dbReference type="Proteomes" id="UP000233387">
    <property type="component" value="Unassembled WGS sequence"/>
</dbReference>
<reference evidence="7 8" key="1">
    <citation type="submission" date="2017-06" db="EMBL/GenBank/DDBJ databases">
        <title>Raineya orbicola gen. nov., sp. nov. a slightly thermophilic bacterium of the phylum Bacteroidetes and the description of Raineyaceae fam. nov.</title>
        <authorList>
            <person name="Albuquerque L."/>
            <person name="Polonia A.R.M."/>
            <person name="Barroso C."/>
            <person name="Froufe H.J.C."/>
            <person name="Lage O."/>
            <person name="Lobo-Da-Cunha A."/>
            <person name="Egas C."/>
            <person name="Da Costa M.S."/>
        </authorList>
    </citation>
    <scope>NUCLEOTIDE SEQUENCE [LARGE SCALE GENOMIC DNA]</scope>
    <source>
        <strain evidence="7 8">SPSPC-11</strain>
    </source>
</reference>
<dbReference type="RefSeq" id="WP_243390557.1">
    <property type="nucleotide sequence ID" value="NZ_NKXO01000019.1"/>
</dbReference>
<comment type="caution">
    <text evidence="7">The sequence shown here is derived from an EMBL/GenBank/DDBJ whole genome shotgun (WGS) entry which is preliminary data.</text>
</comment>
<feature type="transmembrane region" description="Helical" evidence="6">
    <location>
        <begin position="159"/>
        <end position="178"/>
    </location>
</feature>
<evidence type="ECO:0000256" key="1">
    <source>
        <dbReference type="ARBA" id="ARBA00004141"/>
    </source>
</evidence>
<keyword evidence="3 6" id="KW-0812">Transmembrane</keyword>
<evidence type="ECO:0000256" key="4">
    <source>
        <dbReference type="ARBA" id="ARBA00022989"/>
    </source>
</evidence>
<accession>A0A2N3IGG3</accession>
<feature type="transmembrane region" description="Helical" evidence="6">
    <location>
        <begin position="130"/>
        <end position="152"/>
    </location>
</feature>
<dbReference type="GO" id="GO:0017004">
    <property type="term" value="P:cytochrome complex assembly"/>
    <property type="evidence" value="ECO:0007669"/>
    <property type="project" value="InterPro"/>
</dbReference>
<evidence type="ECO:0000256" key="5">
    <source>
        <dbReference type="ARBA" id="ARBA00023136"/>
    </source>
</evidence>
<evidence type="ECO:0000313" key="7">
    <source>
        <dbReference type="EMBL" id="PKQ69333.1"/>
    </source>
</evidence>
<dbReference type="GO" id="GO:0016020">
    <property type="term" value="C:membrane"/>
    <property type="evidence" value="ECO:0007669"/>
    <property type="project" value="UniProtKB-SubCell"/>
</dbReference>
<keyword evidence="4 6" id="KW-1133">Transmembrane helix</keyword>
<feature type="transmembrane region" description="Helical" evidence="6">
    <location>
        <begin position="91"/>
        <end position="118"/>
    </location>
</feature>
<protein>
    <submittedName>
        <fullName evidence="7">CcmB protein</fullName>
    </submittedName>
</protein>
<evidence type="ECO:0000313" key="8">
    <source>
        <dbReference type="Proteomes" id="UP000233387"/>
    </source>
</evidence>
<evidence type="ECO:0000256" key="2">
    <source>
        <dbReference type="ARBA" id="ARBA00010544"/>
    </source>
</evidence>
<dbReference type="EMBL" id="NKXO01000019">
    <property type="protein sequence ID" value="PKQ69333.1"/>
    <property type="molecule type" value="Genomic_DNA"/>
</dbReference>
<feature type="transmembrane region" description="Helical" evidence="6">
    <location>
        <begin position="198"/>
        <end position="219"/>
    </location>
</feature>